<dbReference type="EMBL" id="AFNW01000323">
    <property type="protein sequence ID" value="EKJ69849.1"/>
    <property type="molecule type" value="Genomic_DNA"/>
</dbReference>
<dbReference type="KEGG" id="fpu:FPSE_09979"/>
<protein>
    <submittedName>
        <fullName evidence="2">Uncharacterized protein</fullName>
    </submittedName>
</protein>
<feature type="region of interest" description="Disordered" evidence="1">
    <location>
        <begin position="41"/>
        <end position="79"/>
    </location>
</feature>
<sequence>MLHWADGRPRWLVLAPWFYTTAEMVTNALIDMDGTNLNHKFQSGGYGGGGQNPARPSPTQNGQFNGRNRRERGGQQPSANMEWRTVTPTEGCTAPDHLCSGLFQQYPLCGAVSVMSPRATTTLHAEDMTHMAQGQGAEIVGN</sequence>
<evidence type="ECO:0000313" key="2">
    <source>
        <dbReference type="EMBL" id="EKJ69849.1"/>
    </source>
</evidence>
<accession>K3V949</accession>
<keyword evidence="3" id="KW-1185">Reference proteome</keyword>
<dbReference type="AlphaFoldDB" id="K3V949"/>
<dbReference type="GeneID" id="20368596"/>
<dbReference type="RefSeq" id="XP_009261371.1">
    <property type="nucleotide sequence ID" value="XM_009263096.1"/>
</dbReference>
<reference evidence="2 3" key="1">
    <citation type="journal article" date="2012" name="PLoS Pathog.">
        <title>Comparative pathogenomics reveals horizontally acquired novel virulence genes in fungi infecting cereal hosts.</title>
        <authorList>
            <person name="Gardiner D.M."/>
            <person name="McDonald M.C."/>
            <person name="Covarelli L."/>
            <person name="Solomon P.S."/>
            <person name="Rusu A.G."/>
            <person name="Marshall M."/>
            <person name="Kazan K."/>
            <person name="Chakraborty S."/>
            <person name="McDonald B.A."/>
            <person name="Manners J.M."/>
        </authorList>
    </citation>
    <scope>NUCLEOTIDE SEQUENCE [LARGE SCALE GENOMIC DNA]</scope>
    <source>
        <strain evidence="2 3">CS3096</strain>
    </source>
</reference>
<evidence type="ECO:0000313" key="3">
    <source>
        <dbReference type="Proteomes" id="UP000007978"/>
    </source>
</evidence>
<gene>
    <name evidence="2" type="ORF">FPSE_09979</name>
</gene>
<dbReference type="Proteomes" id="UP000007978">
    <property type="component" value="Chromosome 1"/>
</dbReference>
<proteinExistence type="predicted"/>
<evidence type="ECO:0000256" key="1">
    <source>
        <dbReference type="SAM" id="MobiDB-lite"/>
    </source>
</evidence>
<dbReference type="HOGENOM" id="CLU_1815910_0_0_1"/>
<organism evidence="2 3">
    <name type="scientific">Fusarium pseudograminearum (strain CS3096)</name>
    <name type="common">Wheat and barley crown-rot fungus</name>
    <dbReference type="NCBI Taxonomy" id="1028729"/>
    <lineage>
        <taxon>Eukaryota</taxon>
        <taxon>Fungi</taxon>
        <taxon>Dikarya</taxon>
        <taxon>Ascomycota</taxon>
        <taxon>Pezizomycotina</taxon>
        <taxon>Sordariomycetes</taxon>
        <taxon>Hypocreomycetidae</taxon>
        <taxon>Hypocreales</taxon>
        <taxon>Nectriaceae</taxon>
        <taxon>Fusarium</taxon>
    </lineage>
</organism>
<comment type="caution">
    <text evidence="2">The sequence shown here is derived from an EMBL/GenBank/DDBJ whole genome shotgun (WGS) entry which is preliminary data.</text>
</comment>
<name>K3V949_FUSPC</name>